<dbReference type="EMBL" id="NDXW01000007">
    <property type="protein sequence ID" value="RDH41578.1"/>
    <property type="molecule type" value="Genomic_DNA"/>
</dbReference>
<dbReference type="RefSeq" id="WP_094789777.1">
    <property type="nucleotide sequence ID" value="NZ_NDXW01000007.1"/>
</dbReference>
<name>A0A4P9VEU0_9GAMM</name>
<gene>
    <name evidence="2" type="ORF">B9G39_27920</name>
</gene>
<comment type="caution">
    <text evidence="2">The sequence shown here is derived from an EMBL/GenBank/DDBJ whole genome shotgun (WGS) entry which is preliminary data.</text>
</comment>
<sequence>MSIEIQGKEVIGIQSQALTTEELHILVALADGKTEDEIEQELGTDITLASLPIRAKLGASTKIHMISRAFLLQVLIPRVLVVLLCASMVVAMDDGYRRERTRVRSSFRVSLRLKIRVKCPTL</sequence>
<protein>
    <submittedName>
        <fullName evidence="2">Uncharacterized protein</fullName>
    </submittedName>
</protein>
<keyword evidence="1" id="KW-1133">Transmembrane helix</keyword>
<evidence type="ECO:0000313" key="2">
    <source>
        <dbReference type="EMBL" id="RDH41578.1"/>
    </source>
</evidence>
<accession>A0A4P9VEU0</accession>
<keyword evidence="3" id="KW-1185">Reference proteome</keyword>
<keyword evidence="1" id="KW-0472">Membrane</keyword>
<dbReference type="Proteomes" id="UP000257039">
    <property type="component" value="Unassembled WGS sequence"/>
</dbReference>
<dbReference type="AlphaFoldDB" id="A0A4P9VEU0"/>
<organism evidence="2 3">
    <name type="scientific">Zooshikella ganghwensis</name>
    <dbReference type="NCBI Taxonomy" id="202772"/>
    <lineage>
        <taxon>Bacteria</taxon>
        <taxon>Pseudomonadati</taxon>
        <taxon>Pseudomonadota</taxon>
        <taxon>Gammaproteobacteria</taxon>
        <taxon>Oceanospirillales</taxon>
        <taxon>Zooshikellaceae</taxon>
        <taxon>Zooshikella</taxon>
    </lineage>
</organism>
<evidence type="ECO:0000313" key="3">
    <source>
        <dbReference type="Proteomes" id="UP000257039"/>
    </source>
</evidence>
<feature type="transmembrane region" description="Helical" evidence="1">
    <location>
        <begin position="70"/>
        <end position="92"/>
    </location>
</feature>
<proteinExistence type="predicted"/>
<evidence type="ECO:0000256" key="1">
    <source>
        <dbReference type="SAM" id="Phobius"/>
    </source>
</evidence>
<keyword evidence="1" id="KW-0812">Transmembrane</keyword>
<reference evidence="2 3" key="1">
    <citation type="submission" date="2017-04" db="EMBL/GenBank/DDBJ databases">
        <title>Draft genome sequence of Zooshikella ganghwensis VG4 isolated from Red Sea sediments.</title>
        <authorList>
            <person name="Rehman Z."/>
            <person name="Alam I."/>
            <person name="Kamau A."/>
            <person name="Bajic V."/>
            <person name="Leiknes T."/>
        </authorList>
    </citation>
    <scope>NUCLEOTIDE SEQUENCE [LARGE SCALE GENOMIC DNA]</scope>
    <source>
        <strain evidence="2 3">VG4</strain>
    </source>
</reference>